<dbReference type="Pfam" id="PF06133">
    <property type="entry name" value="Com_YlbF"/>
    <property type="match status" value="1"/>
</dbReference>
<dbReference type="InterPro" id="IPR023378">
    <property type="entry name" value="YheA/YmcA-like_dom_sf"/>
</dbReference>
<accession>F1TGV8</accession>
<sequence>MLKISYIAKNKYIPVIIQYTMQSKAVYKGVFAMNIGDKAKEFTNAVMGTKEYSELKQAKTVIDKNKDLRSKIEDFKKKEDALYKGKLSSGEAQKRATELNKSFESLNSIPEVSRFVNAEKAFNDMLQKVYRQVNSALEASLK</sequence>
<dbReference type="STRING" id="588581.Cpap_0378"/>
<dbReference type="Proteomes" id="UP000003860">
    <property type="component" value="Unassembled WGS sequence"/>
</dbReference>
<dbReference type="InterPro" id="IPR010368">
    <property type="entry name" value="Com_YlbF"/>
</dbReference>
<reference evidence="1" key="1">
    <citation type="submission" date="2009-07" db="EMBL/GenBank/DDBJ databases">
        <authorList>
            <consortium name="US DOE Joint Genome Institute (JGI-PGF)"/>
            <person name="Lucas S."/>
            <person name="Copeland A."/>
            <person name="Lapidus A."/>
            <person name="Glavina del Rio T."/>
            <person name="Tice H."/>
            <person name="Bruce D."/>
            <person name="Goodwin L."/>
            <person name="Pitluck S."/>
            <person name="Larimer F."/>
            <person name="Land M.L."/>
            <person name="Mouttaki H."/>
            <person name="He Z."/>
            <person name="Zhou J."/>
            <person name="Hemme C.L."/>
        </authorList>
    </citation>
    <scope>NUCLEOTIDE SEQUENCE [LARGE SCALE GENOMIC DNA]</scope>
    <source>
        <strain evidence="1">DSM 2782</strain>
    </source>
</reference>
<dbReference type="SUPFAM" id="SSF158622">
    <property type="entry name" value="YheA/YmcA-like"/>
    <property type="match status" value="1"/>
</dbReference>
<proteinExistence type="predicted"/>
<dbReference type="AlphaFoldDB" id="F1TGV8"/>
<evidence type="ECO:0000313" key="1">
    <source>
        <dbReference type="EMBL" id="EGD46439.1"/>
    </source>
</evidence>
<dbReference type="EMBL" id="ACXX02000014">
    <property type="protein sequence ID" value="EGD46439.1"/>
    <property type="molecule type" value="Genomic_DNA"/>
</dbReference>
<name>F1TGV8_9FIRM</name>
<dbReference type="Gene3D" id="1.20.1500.10">
    <property type="entry name" value="YheA/YmcA-like"/>
    <property type="match status" value="1"/>
</dbReference>
<protein>
    <submittedName>
        <fullName evidence="1">Uncharacterized protein</fullName>
    </submittedName>
</protein>
<keyword evidence="2" id="KW-1185">Reference proteome</keyword>
<dbReference type="eggNOG" id="ENOG5033W8E">
    <property type="taxonomic scope" value="Bacteria"/>
</dbReference>
<comment type="caution">
    <text evidence="1">The sequence shown here is derived from an EMBL/GenBank/DDBJ whole genome shotgun (WGS) entry which is preliminary data.</text>
</comment>
<evidence type="ECO:0000313" key="2">
    <source>
        <dbReference type="Proteomes" id="UP000003860"/>
    </source>
</evidence>
<reference evidence="1" key="2">
    <citation type="submission" date="2011-01" db="EMBL/GenBank/DDBJ databases">
        <title>The Non-contiguous Finished genome of Clostridium papyrosolvens.</title>
        <authorList>
            <person name="Lucas S."/>
            <person name="Copeland A."/>
            <person name="Lapidus A."/>
            <person name="Cheng J.-F."/>
            <person name="Goodwin L."/>
            <person name="Pitluck S."/>
            <person name="Misra M."/>
            <person name="Chertkov O."/>
            <person name="Detter J.C."/>
            <person name="Han C."/>
            <person name="Tapia R."/>
            <person name="Land M."/>
            <person name="Hauser L."/>
            <person name="Kyrpides N."/>
            <person name="Ivanova N."/>
            <person name="Pagani I."/>
            <person name="Mouttaki H."/>
            <person name="He Z."/>
            <person name="Zhou J."/>
            <person name="Hemme C.L."/>
            <person name="Woyke T."/>
        </authorList>
    </citation>
    <scope>NUCLEOTIDE SEQUENCE [LARGE SCALE GENOMIC DNA]</scope>
    <source>
        <strain evidence="1">DSM 2782</strain>
    </source>
</reference>
<organism evidence="1 2">
    <name type="scientific">Ruminiclostridium papyrosolvens DSM 2782</name>
    <dbReference type="NCBI Taxonomy" id="588581"/>
    <lineage>
        <taxon>Bacteria</taxon>
        <taxon>Bacillati</taxon>
        <taxon>Bacillota</taxon>
        <taxon>Clostridia</taxon>
        <taxon>Eubacteriales</taxon>
        <taxon>Oscillospiraceae</taxon>
        <taxon>Ruminiclostridium</taxon>
    </lineage>
</organism>
<gene>
    <name evidence="1" type="ORF">Cpap_0378</name>
</gene>